<evidence type="ECO:0000313" key="10">
    <source>
        <dbReference type="Proteomes" id="UP000449092"/>
    </source>
</evidence>
<protein>
    <recommendedName>
        <fullName evidence="7">Orotidine-5'-phosphate decarboxylase</fullName>
        <ecNumber evidence="7">4.1.1.23</ecNumber>
    </recommendedName>
</protein>
<dbReference type="Gene3D" id="3.20.20.70">
    <property type="entry name" value="Aldolase class I"/>
    <property type="match status" value="1"/>
</dbReference>
<reference evidence="9 10" key="1">
    <citation type="submission" date="2019-09" db="EMBL/GenBank/DDBJ databases">
        <title>Characterisation of the sponge microbiome using genome-centric metagenomics.</title>
        <authorList>
            <person name="Engelberts J.P."/>
            <person name="Robbins S.J."/>
            <person name="De Goeij J.M."/>
            <person name="Aranda M."/>
            <person name="Bell S.C."/>
            <person name="Webster N.S."/>
        </authorList>
    </citation>
    <scope>NUCLEOTIDE SEQUENCE [LARGE SCALE GENOMIC DNA]</scope>
    <source>
        <strain evidence="9">SB0662_bin_43</strain>
    </source>
</reference>
<keyword evidence="5 9" id="KW-0456">Lyase</keyword>
<evidence type="ECO:0000313" key="9">
    <source>
        <dbReference type="EMBL" id="MYE38182.1"/>
    </source>
</evidence>
<dbReference type="GO" id="GO:0004590">
    <property type="term" value="F:orotidine-5'-phosphate decarboxylase activity"/>
    <property type="evidence" value="ECO:0007669"/>
    <property type="project" value="UniProtKB-UniRule"/>
</dbReference>
<dbReference type="PANTHER" id="PTHR43375">
    <property type="entry name" value="OROTIDINE 5'-PHOSPHATE DECARBOXYLASE"/>
    <property type="match status" value="1"/>
</dbReference>
<dbReference type="NCBIfam" id="TIGR02127">
    <property type="entry name" value="pyrF_sub2"/>
    <property type="match status" value="1"/>
</dbReference>
<evidence type="ECO:0000256" key="4">
    <source>
        <dbReference type="ARBA" id="ARBA00022975"/>
    </source>
</evidence>
<dbReference type="InterPro" id="IPR011060">
    <property type="entry name" value="RibuloseP-bd_barrel"/>
</dbReference>
<dbReference type="EC" id="4.1.1.23" evidence="7"/>
<dbReference type="GO" id="GO:0006207">
    <property type="term" value="P:'de novo' pyrimidine nucleobase biosynthetic process"/>
    <property type="evidence" value="ECO:0007669"/>
    <property type="project" value="InterPro"/>
</dbReference>
<dbReference type="GO" id="GO:0044205">
    <property type="term" value="P:'de novo' UMP biosynthetic process"/>
    <property type="evidence" value="ECO:0007669"/>
    <property type="project" value="UniProtKB-UniPathway"/>
</dbReference>
<organism evidence="9 10">
    <name type="scientific">Candidatus Spechtbacteria bacterium SB0662_bin_43</name>
    <dbReference type="NCBI Taxonomy" id="2604897"/>
    <lineage>
        <taxon>Bacteria</taxon>
        <taxon>Candidatus Spechtiibacteriota</taxon>
    </lineage>
</organism>
<evidence type="ECO:0000256" key="1">
    <source>
        <dbReference type="ARBA" id="ARBA00004861"/>
    </source>
</evidence>
<evidence type="ECO:0000259" key="8">
    <source>
        <dbReference type="SMART" id="SM00934"/>
    </source>
</evidence>
<accession>A0A845D9L5</accession>
<keyword evidence="3" id="KW-0210">Decarboxylase</keyword>
<proteinExistence type="inferred from homology"/>
<dbReference type="PANTHER" id="PTHR43375:SF1">
    <property type="entry name" value="OROTIDINE 5'-PHOSPHATE DECARBOXYLASE"/>
    <property type="match status" value="1"/>
</dbReference>
<keyword evidence="4" id="KW-0665">Pyrimidine biosynthesis</keyword>
<dbReference type="SMART" id="SM00934">
    <property type="entry name" value="OMPdecase"/>
    <property type="match status" value="1"/>
</dbReference>
<dbReference type="EMBL" id="VXOY01000011">
    <property type="protein sequence ID" value="MYE38182.1"/>
    <property type="molecule type" value="Genomic_DNA"/>
</dbReference>
<feature type="domain" description="Orotidine 5'-phosphate decarboxylase" evidence="8">
    <location>
        <begin position="21"/>
        <end position="262"/>
    </location>
</feature>
<evidence type="ECO:0000256" key="7">
    <source>
        <dbReference type="NCBIfam" id="TIGR02127"/>
    </source>
</evidence>
<dbReference type="Pfam" id="PF00215">
    <property type="entry name" value="OMPdecase"/>
    <property type="match status" value="1"/>
</dbReference>
<dbReference type="UniPathway" id="UPA00070">
    <property type="reaction ID" value="UER00120"/>
</dbReference>
<comment type="similarity">
    <text evidence="2">Belongs to the OMP decarboxylase family. Type 2 subfamily.</text>
</comment>
<dbReference type="InterPro" id="IPR001754">
    <property type="entry name" value="OMPdeCOase_dom"/>
</dbReference>
<gene>
    <name evidence="9" type="primary">pyrF</name>
    <name evidence="9" type="ORF">F4X82_01530</name>
</gene>
<evidence type="ECO:0000256" key="3">
    <source>
        <dbReference type="ARBA" id="ARBA00022793"/>
    </source>
</evidence>
<dbReference type="InterPro" id="IPR011995">
    <property type="entry name" value="OMPdecase_type-2"/>
</dbReference>
<comment type="caution">
    <text evidence="9">The sequence shown here is derived from an EMBL/GenBank/DDBJ whole genome shotgun (WGS) entry which is preliminary data.</text>
</comment>
<evidence type="ECO:0000256" key="6">
    <source>
        <dbReference type="ARBA" id="ARBA00049157"/>
    </source>
</evidence>
<evidence type="ECO:0000256" key="2">
    <source>
        <dbReference type="ARBA" id="ARBA00008847"/>
    </source>
</evidence>
<dbReference type="SUPFAM" id="SSF51366">
    <property type="entry name" value="Ribulose-phoshate binding barrel"/>
    <property type="match status" value="1"/>
</dbReference>
<sequence>MTVAQRDFWELANDKWRQNKFVCVGLDFGTQLPIPLYSVLQEQGLGAAFMHFARAIVAATGDVVGAYKINSAFYEAHGTEGISALRRIIRSIHEWYPTIPVILDAKRGDIAFTNERYAQYAFGFLGADAITVHPYMGQESLAPFLGRSNKGVFVLCRTTGDGADEFQGAVNDDNPLYVRVAARVAEHWNKNQNCGLVVGATNPHAIRRVREVAPDIPLLIPGVGAQGGDVLDAVSAAHSATERTFFVSASRSIVFASFMDDFAGRARQRTLALHEQIQARG</sequence>
<dbReference type="InterPro" id="IPR013785">
    <property type="entry name" value="Aldolase_TIM"/>
</dbReference>
<dbReference type="Proteomes" id="UP000449092">
    <property type="component" value="Unassembled WGS sequence"/>
</dbReference>
<comment type="pathway">
    <text evidence="1">Pyrimidine metabolism; UMP biosynthesis via de novo pathway; UMP from orotate: step 2/2.</text>
</comment>
<dbReference type="CDD" id="cd04725">
    <property type="entry name" value="OMP_decarboxylase_like"/>
    <property type="match status" value="1"/>
</dbReference>
<name>A0A845D9L5_9BACT</name>
<comment type="catalytic activity">
    <reaction evidence="6">
        <text>orotidine 5'-phosphate + H(+) = UMP + CO2</text>
        <dbReference type="Rhea" id="RHEA:11596"/>
        <dbReference type="ChEBI" id="CHEBI:15378"/>
        <dbReference type="ChEBI" id="CHEBI:16526"/>
        <dbReference type="ChEBI" id="CHEBI:57538"/>
        <dbReference type="ChEBI" id="CHEBI:57865"/>
        <dbReference type="EC" id="4.1.1.23"/>
    </reaction>
</comment>
<dbReference type="AlphaFoldDB" id="A0A845D9L5"/>
<evidence type="ECO:0000256" key="5">
    <source>
        <dbReference type="ARBA" id="ARBA00023239"/>
    </source>
</evidence>